<accession>A0A9W4T6Q8</accession>
<organism evidence="2 3">
    <name type="scientific">Funneliformis geosporum</name>
    <dbReference type="NCBI Taxonomy" id="1117311"/>
    <lineage>
        <taxon>Eukaryota</taxon>
        <taxon>Fungi</taxon>
        <taxon>Fungi incertae sedis</taxon>
        <taxon>Mucoromycota</taxon>
        <taxon>Glomeromycotina</taxon>
        <taxon>Glomeromycetes</taxon>
        <taxon>Glomerales</taxon>
        <taxon>Glomeraceae</taxon>
        <taxon>Funneliformis</taxon>
    </lineage>
</organism>
<feature type="compositionally biased region" description="Polar residues" evidence="1">
    <location>
        <begin position="20"/>
        <end position="34"/>
    </location>
</feature>
<feature type="non-terminal residue" evidence="2">
    <location>
        <position position="92"/>
    </location>
</feature>
<dbReference type="AlphaFoldDB" id="A0A9W4T6Q8"/>
<dbReference type="OrthoDB" id="2443829at2759"/>
<feature type="compositionally biased region" description="Acidic residues" evidence="1">
    <location>
        <begin position="40"/>
        <end position="52"/>
    </location>
</feature>
<keyword evidence="3" id="KW-1185">Reference proteome</keyword>
<protein>
    <submittedName>
        <fullName evidence="2">16071_t:CDS:1</fullName>
    </submittedName>
</protein>
<evidence type="ECO:0000313" key="2">
    <source>
        <dbReference type="EMBL" id="CAI2192419.1"/>
    </source>
</evidence>
<gene>
    <name evidence="2" type="ORF">FWILDA_LOCUS15568</name>
</gene>
<comment type="caution">
    <text evidence="2">The sequence shown here is derived from an EMBL/GenBank/DDBJ whole genome shotgun (WGS) entry which is preliminary data.</text>
</comment>
<feature type="region of interest" description="Disordered" evidence="1">
    <location>
        <begin position="20"/>
        <end position="53"/>
    </location>
</feature>
<name>A0A9W4T6Q8_9GLOM</name>
<dbReference type="Proteomes" id="UP001153678">
    <property type="component" value="Unassembled WGS sequence"/>
</dbReference>
<evidence type="ECO:0000313" key="3">
    <source>
        <dbReference type="Proteomes" id="UP001153678"/>
    </source>
</evidence>
<dbReference type="EMBL" id="CAMKVN010008330">
    <property type="protein sequence ID" value="CAI2192419.1"/>
    <property type="molecule type" value="Genomic_DNA"/>
</dbReference>
<proteinExistence type="predicted"/>
<evidence type="ECO:0000256" key="1">
    <source>
        <dbReference type="SAM" id="MobiDB-lite"/>
    </source>
</evidence>
<reference evidence="2" key="1">
    <citation type="submission" date="2022-08" db="EMBL/GenBank/DDBJ databases">
        <authorList>
            <person name="Kallberg Y."/>
            <person name="Tangrot J."/>
            <person name="Rosling A."/>
        </authorList>
    </citation>
    <scope>NUCLEOTIDE SEQUENCE</scope>
    <source>
        <strain evidence="2">Wild A</strain>
    </source>
</reference>
<sequence length="92" mass="10555">MRLTLPRAEAMALIRHNLTSANNELTELEQSSSERLPEGSEMDIESSSSEEELLPKRHKLRHVIATSNVSSDIAPMEDFFDTMSEEEIFRYK</sequence>